<evidence type="ECO:0000313" key="2">
    <source>
        <dbReference type="EMBL" id="RSZ63765.1"/>
    </source>
</evidence>
<keyword evidence="3" id="KW-1185">Reference proteome</keyword>
<dbReference type="OrthoDB" id="4427349at2"/>
<name>A0A3S0BGM1_9CORY</name>
<accession>A0A3S0BGM1</accession>
<keyword evidence="1" id="KW-0812">Transmembrane</keyword>
<dbReference type="RefSeq" id="WP_126120398.1">
    <property type="nucleotide sequence ID" value="NZ_RXHJ01000006.1"/>
</dbReference>
<reference evidence="2 3" key="1">
    <citation type="submission" date="2018-12" db="EMBL/GenBank/DDBJ databases">
        <title>YIM 101343 draft genome.</title>
        <authorList>
            <person name="Chen X."/>
        </authorList>
    </citation>
    <scope>NUCLEOTIDE SEQUENCE [LARGE SCALE GENOMIC DNA]</scope>
    <source>
        <strain evidence="2 3">YIM 101343</strain>
    </source>
</reference>
<keyword evidence="1" id="KW-0472">Membrane</keyword>
<feature type="transmembrane region" description="Helical" evidence="1">
    <location>
        <begin position="141"/>
        <end position="159"/>
    </location>
</feature>
<sequence>MTDYYSLDDTLAGRIAQAGMVGATVALPDYISSRPLRALATAGVGAGGAALVAVLNSFDEDPDNDPTVMFDQLRRSIGEIGSVPGPGSDTPAGDFSTDSPVQTWTVIIGALAVLTALLRLDAALQRRLVAWLRRCGLSRPNTWLGGVAAAVVFAIAEIAHQRRGQRA</sequence>
<feature type="transmembrane region" description="Helical" evidence="1">
    <location>
        <begin position="38"/>
        <end position="58"/>
    </location>
</feature>
<evidence type="ECO:0000313" key="3">
    <source>
        <dbReference type="Proteomes" id="UP000274907"/>
    </source>
</evidence>
<dbReference type="EMBL" id="RXHJ01000006">
    <property type="protein sequence ID" value="RSZ63765.1"/>
    <property type="molecule type" value="Genomic_DNA"/>
</dbReference>
<feature type="transmembrane region" description="Helical" evidence="1">
    <location>
        <begin position="101"/>
        <end position="120"/>
    </location>
</feature>
<evidence type="ECO:0000256" key="1">
    <source>
        <dbReference type="SAM" id="Phobius"/>
    </source>
</evidence>
<comment type="caution">
    <text evidence="2">The sequence shown here is derived from an EMBL/GenBank/DDBJ whole genome shotgun (WGS) entry which is preliminary data.</text>
</comment>
<dbReference type="AlphaFoldDB" id="A0A3S0BGM1"/>
<proteinExistence type="predicted"/>
<keyword evidence="1" id="KW-1133">Transmembrane helix</keyword>
<protein>
    <submittedName>
        <fullName evidence="2">Uncharacterized protein</fullName>
    </submittedName>
</protein>
<gene>
    <name evidence="2" type="ORF">EAH68_05870</name>
</gene>
<dbReference type="Proteomes" id="UP000274907">
    <property type="component" value="Unassembled WGS sequence"/>
</dbReference>
<organism evidence="2 3">
    <name type="scientific">Corynebacterium hylobatis</name>
    <dbReference type="NCBI Taxonomy" id="1859290"/>
    <lineage>
        <taxon>Bacteria</taxon>
        <taxon>Bacillati</taxon>
        <taxon>Actinomycetota</taxon>
        <taxon>Actinomycetes</taxon>
        <taxon>Mycobacteriales</taxon>
        <taxon>Corynebacteriaceae</taxon>
        <taxon>Corynebacterium</taxon>
    </lineage>
</organism>